<dbReference type="EMBL" id="AP014963">
    <property type="protein sequence ID" value="BAT01583.1"/>
    <property type="molecule type" value="Genomic_DNA"/>
</dbReference>
<sequence length="83" mass="9053">MRKCCRMKVESSSREPALHCHGPNIKEDYRVFFQHVCPVGNGGFVLEHEGKVIRYYASGATVSWDESPGENCAGGSGGGGYEE</sequence>
<feature type="region of interest" description="Disordered" evidence="1">
    <location>
        <begin position="64"/>
        <end position="83"/>
    </location>
</feature>
<reference evidence="2 3" key="3">
    <citation type="journal article" date="2013" name="Rice">
        <title>Improvement of the Oryza sativa Nipponbare reference genome using next generation sequence and optical map data.</title>
        <authorList>
            <person name="Kawahara Y."/>
            <person name="de la Bastide M."/>
            <person name="Hamilton J.P."/>
            <person name="Kanamori H."/>
            <person name="McCombie W.R."/>
            <person name="Ouyang S."/>
            <person name="Schwartz D.C."/>
            <person name="Tanaka T."/>
            <person name="Wu J."/>
            <person name="Zhou S."/>
            <person name="Childs K.L."/>
            <person name="Davidson R.M."/>
            <person name="Lin H."/>
            <person name="Quesada-Ocampo L."/>
            <person name="Vaillancourt B."/>
            <person name="Sakai H."/>
            <person name="Lee S.S."/>
            <person name="Kim J."/>
            <person name="Numa H."/>
            <person name="Itoh T."/>
            <person name="Buell C.R."/>
            <person name="Matsumoto T."/>
        </authorList>
    </citation>
    <scope>NUCLEOTIDE SEQUENCE [LARGE SCALE GENOMIC DNA]</scope>
    <source>
        <strain evidence="3">cv. Nipponbare</strain>
    </source>
</reference>
<evidence type="ECO:0000256" key="1">
    <source>
        <dbReference type="SAM" id="MobiDB-lite"/>
    </source>
</evidence>
<reference evidence="3" key="1">
    <citation type="journal article" date="2005" name="Nature">
        <title>The map-based sequence of the rice genome.</title>
        <authorList>
            <consortium name="International rice genome sequencing project (IRGSP)"/>
            <person name="Matsumoto T."/>
            <person name="Wu J."/>
            <person name="Kanamori H."/>
            <person name="Katayose Y."/>
            <person name="Fujisawa M."/>
            <person name="Namiki N."/>
            <person name="Mizuno H."/>
            <person name="Yamamoto K."/>
            <person name="Antonio B.A."/>
            <person name="Baba T."/>
            <person name="Sakata K."/>
            <person name="Nagamura Y."/>
            <person name="Aoki H."/>
            <person name="Arikawa K."/>
            <person name="Arita K."/>
            <person name="Bito T."/>
            <person name="Chiden Y."/>
            <person name="Fujitsuka N."/>
            <person name="Fukunaka R."/>
            <person name="Hamada M."/>
            <person name="Harada C."/>
            <person name="Hayashi A."/>
            <person name="Hijishita S."/>
            <person name="Honda M."/>
            <person name="Hosokawa S."/>
            <person name="Ichikawa Y."/>
            <person name="Idonuma A."/>
            <person name="Iijima M."/>
            <person name="Ikeda M."/>
            <person name="Ikeno M."/>
            <person name="Ito K."/>
            <person name="Ito S."/>
            <person name="Ito T."/>
            <person name="Ito Y."/>
            <person name="Ito Y."/>
            <person name="Iwabuchi A."/>
            <person name="Kamiya K."/>
            <person name="Karasawa W."/>
            <person name="Kurita K."/>
            <person name="Katagiri S."/>
            <person name="Kikuta A."/>
            <person name="Kobayashi H."/>
            <person name="Kobayashi N."/>
            <person name="Machita K."/>
            <person name="Maehara T."/>
            <person name="Masukawa M."/>
            <person name="Mizubayashi T."/>
            <person name="Mukai Y."/>
            <person name="Nagasaki H."/>
            <person name="Nagata Y."/>
            <person name="Naito S."/>
            <person name="Nakashima M."/>
            <person name="Nakama Y."/>
            <person name="Nakamichi Y."/>
            <person name="Nakamura M."/>
            <person name="Meguro A."/>
            <person name="Negishi M."/>
            <person name="Ohta I."/>
            <person name="Ohta T."/>
            <person name="Okamoto M."/>
            <person name="Ono N."/>
            <person name="Saji S."/>
            <person name="Sakaguchi M."/>
            <person name="Sakai K."/>
            <person name="Shibata M."/>
            <person name="Shimokawa T."/>
            <person name="Song J."/>
            <person name="Takazaki Y."/>
            <person name="Terasawa K."/>
            <person name="Tsugane M."/>
            <person name="Tsuji K."/>
            <person name="Ueda S."/>
            <person name="Waki K."/>
            <person name="Yamagata H."/>
            <person name="Yamamoto M."/>
            <person name="Yamamoto S."/>
            <person name="Yamane H."/>
            <person name="Yoshiki S."/>
            <person name="Yoshihara R."/>
            <person name="Yukawa K."/>
            <person name="Zhong H."/>
            <person name="Yano M."/>
            <person name="Yuan Q."/>
            <person name="Ouyang S."/>
            <person name="Liu J."/>
            <person name="Jones K.M."/>
            <person name="Gansberger K."/>
            <person name="Moffat K."/>
            <person name="Hill J."/>
            <person name="Bera J."/>
            <person name="Fadrosh D."/>
            <person name="Jin S."/>
            <person name="Johri S."/>
            <person name="Kim M."/>
            <person name="Overton L."/>
            <person name="Reardon M."/>
            <person name="Tsitrin T."/>
            <person name="Vuong H."/>
            <person name="Weaver B."/>
            <person name="Ciecko A."/>
            <person name="Tallon L."/>
            <person name="Jackson J."/>
            <person name="Pai G."/>
            <person name="Aken S.V."/>
            <person name="Utterback T."/>
            <person name="Reidmuller S."/>
            <person name="Feldblyum T."/>
            <person name="Hsiao J."/>
            <person name="Zismann V."/>
            <person name="Iobst S."/>
            <person name="de Vazeille A.R."/>
            <person name="Buell C.R."/>
            <person name="Ying K."/>
            <person name="Li Y."/>
            <person name="Lu T."/>
            <person name="Huang Y."/>
            <person name="Zhao Q."/>
            <person name="Feng Q."/>
            <person name="Zhang L."/>
            <person name="Zhu J."/>
            <person name="Weng Q."/>
            <person name="Mu J."/>
            <person name="Lu Y."/>
            <person name="Fan D."/>
            <person name="Liu Y."/>
            <person name="Guan J."/>
            <person name="Zhang Y."/>
            <person name="Yu S."/>
            <person name="Liu X."/>
            <person name="Zhang Y."/>
            <person name="Hong G."/>
            <person name="Han B."/>
            <person name="Choisne N."/>
            <person name="Demange N."/>
            <person name="Orjeda G."/>
            <person name="Samain S."/>
            <person name="Cattolico L."/>
            <person name="Pelletier E."/>
            <person name="Couloux A."/>
            <person name="Segurens B."/>
            <person name="Wincker P."/>
            <person name="D'Hont A."/>
            <person name="Scarpelli C."/>
            <person name="Weissenbach J."/>
            <person name="Salanoubat M."/>
            <person name="Quetier F."/>
            <person name="Yu Y."/>
            <person name="Kim H.R."/>
            <person name="Rambo T."/>
            <person name="Currie J."/>
            <person name="Collura K."/>
            <person name="Luo M."/>
            <person name="Yang T."/>
            <person name="Ammiraju J.S.S."/>
            <person name="Engler F."/>
            <person name="Soderlund C."/>
            <person name="Wing R.A."/>
            <person name="Palmer L.E."/>
            <person name="de la Bastide M."/>
            <person name="Spiegel L."/>
            <person name="Nascimento L."/>
            <person name="Zutavern T."/>
            <person name="O'Shaughnessy A."/>
            <person name="Dike S."/>
            <person name="Dedhia N."/>
            <person name="Preston R."/>
            <person name="Balija V."/>
            <person name="McCombie W.R."/>
            <person name="Chow T."/>
            <person name="Chen H."/>
            <person name="Chung M."/>
            <person name="Chen C."/>
            <person name="Shaw J."/>
            <person name="Wu H."/>
            <person name="Hsiao K."/>
            <person name="Chao Y."/>
            <person name="Chu M."/>
            <person name="Cheng C."/>
            <person name="Hour A."/>
            <person name="Lee P."/>
            <person name="Lin S."/>
            <person name="Lin Y."/>
            <person name="Liou J."/>
            <person name="Liu S."/>
            <person name="Hsing Y."/>
            <person name="Raghuvanshi S."/>
            <person name="Mohanty A."/>
            <person name="Bharti A.K."/>
            <person name="Gaur A."/>
            <person name="Gupta V."/>
            <person name="Kumar D."/>
            <person name="Ravi V."/>
            <person name="Vij S."/>
            <person name="Kapur A."/>
            <person name="Khurana P."/>
            <person name="Khurana P."/>
            <person name="Khurana J.P."/>
            <person name="Tyagi A.K."/>
            <person name="Gaikwad K."/>
            <person name="Singh A."/>
            <person name="Dalal V."/>
            <person name="Srivastava S."/>
            <person name="Dixit A."/>
            <person name="Pal A.K."/>
            <person name="Ghazi I.A."/>
            <person name="Yadav M."/>
            <person name="Pandit A."/>
            <person name="Bhargava A."/>
            <person name="Sureshbabu K."/>
            <person name="Batra K."/>
            <person name="Sharma T.R."/>
            <person name="Mohapatra T."/>
            <person name="Singh N.K."/>
            <person name="Messing J."/>
            <person name="Nelson A.B."/>
            <person name="Fuks G."/>
            <person name="Kavchok S."/>
            <person name="Keizer G."/>
            <person name="Linton E."/>
            <person name="Llaca V."/>
            <person name="Song R."/>
            <person name="Tanyolac B."/>
            <person name="Young S."/>
            <person name="Ho-Il K."/>
            <person name="Hahn J.H."/>
            <person name="Sangsakoo G."/>
            <person name="Vanavichit A."/>
            <person name="de Mattos Luiz.A.T."/>
            <person name="Zimmer P.D."/>
            <person name="Malone G."/>
            <person name="Dellagostin O."/>
            <person name="de Oliveira A.C."/>
            <person name="Bevan M."/>
            <person name="Bancroft I."/>
            <person name="Minx P."/>
            <person name="Cordum H."/>
            <person name="Wilson R."/>
            <person name="Cheng Z."/>
            <person name="Jin W."/>
            <person name="Jiang J."/>
            <person name="Leong S.A."/>
            <person name="Iwama H."/>
            <person name="Gojobori T."/>
            <person name="Itoh T."/>
            <person name="Niimura Y."/>
            <person name="Fujii Y."/>
            <person name="Habara T."/>
            <person name="Sakai H."/>
            <person name="Sato Y."/>
            <person name="Wilson G."/>
            <person name="Kumar K."/>
            <person name="McCouch S."/>
            <person name="Juretic N."/>
            <person name="Hoen D."/>
            <person name="Wright S."/>
            <person name="Bruskiewich R."/>
            <person name="Bureau T."/>
            <person name="Miyao A."/>
            <person name="Hirochika H."/>
            <person name="Nishikawa T."/>
            <person name="Kadowaki K."/>
            <person name="Sugiura M."/>
            <person name="Burr B."/>
            <person name="Sasaki T."/>
        </authorList>
    </citation>
    <scope>NUCLEOTIDE SEQUENCE [LARGE SCALE GENOMIC DNA]</scope>
    <source>
        <strain evidence="3">cv. Nipponbare</strain>
    </source>
</reference>
<feature type="compositionally biased region" description="Gly residues" evidence="1">
    <location>
        <begin position="72"/>
        <end position="83"/>
    </location>
</feature>
<keyword evidence="3" id="KW-1185">Reference proteome</keyword>
<gene>
    <name evidence="2" type="ordered locus">Os07g0494500</name>
    <name evidence="2" type="ORF">OSNPB_070494500</name>
</gene>
<reference evidence="2 3" key="2">
    <citation type="journal article" date="2013" name="Plant Cell Physiol.">
        <title>Rice Annotation Project Database (RAP-DB): an integrative and interactive database for rice genomics.</title>
        <authorList>
            <person name="Sakai H."/>
            <person name="Lee S.S."/>
            <person name="Tanaka T."/>
            <person name="Numa H."/>
            <person name="Kim J."/>
            <person name="Kawahara Y."/>
            <person name="Wakimoto H."/>
            <person name="Yang C.C."/>
            <person name="Iwamoto M."/>
            <person name="Abe T."/>
            <person name="Yamada Y."/>
            <person name="Muto A."/>
            <person name="Inokuchi H."/>
            <person name="Ikemura T."/>
            <person name="Matsumoto T."/>
            <person name="Sasaki T."/>
            <person name="Itoh T."/>
        </authorList>
    </citation>
    <scope>NUCLEOTIDE SEQUENCE [LARGE SCALE GENOMIC DNA]</scope>
    <source>
        <strain evidence="3">cv. Nipponbare</strain>
    </source>
</reference>
<name>A0A0P0X603_ORYSJ</name>
<dbReference type="PaxDb" id="39947-A0A0P0X603"/>
<accession>A0A0P0X603</accession>
<evidence type="ECO:0000313" key="3">
    <source>
        <dbReference type="Proteomes" id="UP000059680"/>
    </source>
</evidence>
<evidence type="ECO:0000313" key="2">
    <source>
        <dbReference type="EMBL" id="BAT01583.1"/>
    </source>
</evidence>
<dbReference type="InParanoid" id="A0A0P0X603"/>
<dbReference type="AlphaFoldDB" id="A0A0P0X603"/>
<proteinExistence type="predicted"/>
<dbReference type="STRING" id="39947.A0A0P0X603"/>
<dbReference type="Proteomes" id="UP000059680">
    <property type="component" value="Chromosome 7"/>
</dbReference>
<protein>
    <submittedName>
        <fullName evidence="2">Os07g0494500 protein</fullName>
    </submittedName>
</protein>
<organism evidence="2 3">
    <name type="scientific">Oryza sativa subsp. japonica</name>
    <name type="common">Rice</name>
    <dbReference type="NCBI Taxonomy" id="39947"/>
    <lineage>
        <taxon>Eukaryota</taxon>
        <taxon>Viridiplantae</taxon>
        <taxon>Streptophyta</taxon>
        <taxon>Embryophyta</taxon>
        <taxon>Tracheophyta</taxon>
        <taxon>Spermatophyta</taxon>
        <taxon>Magnoliopsida</taxon>
        <taxon>Liliopsida</taxon>
        <taxon>Poales</taxon>
        <taxon>Poaceae</taxon>
        <taxon>BOP clade</taxon>
        <taxon>Oryzoideae</taxon>
        <taxon>Oryzeae</taxon>
        <taxon>Oryzinae</taxon>
        <taxon>Oryza</taxon>
        <taxon>Oryza sativa</taxon>
    </lineage>
</organism>